<dbReference type="Pfam" id="PF00956">
    <property type="entry name" value="NAP"/>
    <property type="match status" value="1"/>
</dbReference>
<dbReference type="AlphaFoldDB" id="A0A023B2P4"/>
<evidence type="ECO:0000256" key="1">
    <source>
        <dbReference type="ARBA" id="ARBA00009947"/>
    </source>
</evidence>
<sequence length="299" mass="34889">MPVVQPKKKLEQIERAKSTLSSSGLIDSEATKGAIDQLCELHMEQHKLRVECRREYAVLIQKYLKASKPLYEKRAEILKPRSDTQKSLVTDFWLQALKHHATFSASIEVWDEPVLKHITDIQADCLDGDWQKSFRITFHFEPNAFFTNSVLTKQFVMDEDEETGENLLVQAIGTKIDWKPGKDVTVKIISKRQRHKLSKEMRTVTVKKARPSFFNFFRTRVFPTEQELQVMRESEVQRLENYFSVEYELGQILRDRIVPLATGWYLDIEYDSEEDLEGSMACEASDDEDEEDEEITQDD</sequence>
<dbReference type="EMBL" id="AFNH02000927">
    <property type="protein sequence ID" value="EZG51419.1"/>
    <property type="molecule type" value="Genomic_DNA"/>
</dbReference>
<dbReference type="VEuPathDB" id="CryptoDB:GNI_124540"/>
<comment type="similarity">
    <text evidence="1 2">Belongs to the nucleosome assembly protein (NAP) family.</text>
</comment>
<evidence type="ECO:0000256" key="3">
    <source>
        <dbReference type="SAM" id="MobiDB-lite"/>
    </source>
</evidence>
<keyword evidence="5" id="KW-1185">Reference proteome</keyword>
<evidence type="ECO:0000313" key="5">
    <source>
        <dbReference type="Proteomes" id="UP000019763"/>
    </source>
</evidence>
<gene>
    <name evidence="4" type="ORF">GNI_124540</name>
</gene>
<dbReference type="SUPFAM" id="SSF143113">
    <property type="entry name" value="NAP-like"/>
    <property type="match status" value="1"/>
</dbReference>
<accession>A0A023B2P4</accession>
<reference evidence="4" key="1">
    <citation type="submission" date="2013-12" db="EMBL/GenBank/DDBJ databases">
        <authorList>
            <person name="Omoto C.K."/>
            <person name="Sibley D."/>
            <person name="Venepally P."/>
            <person name="Hadjithomas M."/>
            <person name="Karamycheva S."/>
            <person name="Brunk B."/>
            <person name="Roos D."/>
            <person name="Caler E."/>
            <person name="Lorenzi H."/>
        </authorList>
    </citation>
    <scope>NUCLEOTIDE SEQUENCE</scope>
</reference>
<evidence type="ECO:0000256" key="2">
    <source>
        <dbReference type="RuleBase" id="RU003876"/>
    </source>
</evidence>
<feature type="region of interest" description="Disordered" evidence="3">
    <location>
        <begin position="275"/>
        <end position="299"/>
    </location>
</feature>
<feature type="compositionally biased region" description="Acidic residues" evidence="3">
    <location>
        <begin position="284"/>
        <end position="299"/>
    </location>
</feature>
<proteinExistence type="inferred from homology"/>
<dbReference type="OMA" id="YSGDFMY"/>
<dbReference type="PANTHER" id="PTHR11875">
    <property type="entry name" value="TESTIS-SPECIFIC Y-ENCODED PROTEIN"/>
    <property type="match status" value="1"/>
</dbReference>
<protein>
    <submittedName>
        <fullName evidence="4">Nucleosome assembly protein</fullName>
    </submittedName>
</protein>
<dbReference type="GO" id="GO:0005634">
    <property type="term" value="C:nucleus"/>
    <property type="evidence" value="ECO:0007669"/>
    <property type="project" value="InterPro"/>
</dbReference>
<dbReference type="GeneID" id="22914395"/>
<dbReference type="eggNOG" id="KOG1507">
    <property type="taxonomic scope" value="Eukaryota"/>
</dbReference>
<name>A0A023B2P4_GRENI</name>
<dbReference type="InterPro" id="IPR037231">
    <property type="entry name" value="NAP-like_sf"/>
</dbReference>
<dbReference type="Gene3D" id="3.30.1120.90">
    <property type="entry name" value="Nucleosome assembly protein"/>
    <property type="match status" value="1"/>
</dbReference>
<dbReference type="OrthoDB" id="27325at2759"/>
<organism evidence="4 5">
    <name type="scientific">Gregarina niphandrodes</name>
    <name type="common">Septate eugregarine</name>
    <dbReference type="NCBI Taxonomy" id="110365"/>
    <lineage>
        <taxon>Eukaryota</taxon>
        <taxon>Sar</taxon>
        <taxon>Alveolata</taxon>
        <taxon>Apicomplexa</taxon>
        <taxon>Conoidasida</taxon>
        <taxon>Gregarinasina</taxon>
        <taxon>Eugregarinorida</taxon>
        <taxon>Gregarinidae</taxon>
        <taxon>Gregarina</taxon>
    </lineage>
</organism>
<evidence type="ECO:0000313" key="4">
    <source>
        <dbReference type="EMBL" id="EZG51419.1"/>
    </source>
</evidence>
<dbReference type="Gene3D" id="1.20.5.1500">
    <property type="match status" value="1"/>
</dbReference>
<dbReference type="GO" id="GO:0006334">
    <property type="term" value="P:nucleosome assembly"/>
    <property type="evidence" value="ECO:0007669"/>
    <property type="project" value="InterPro"/>
</dbReference>
<comment type="caution">
    <text evidence="4">The sequence shown here is derived from an EMBL/GenBank/DDBJ whole genome shotgun (WGS) entry which is preliminary data.</text>
</comment>
<dbReference type="RefSeq" id="XP_011131974.1">
    <property type="nucleotide sequence ID" value="XM_011133672.1"/>
</dbReference>
<dbReference type="InterPro" id="IPR002164">
    <property type="entry name" value="NAP_family"/>
</dbReference>
<dbReference type="Proteomes" id="UP000019763">
    <property type="component" value="Unassembled WGS sequence"/>
</dbReference>